<gene>
    <name evidence="8" type="ORF">GMARGA_LOCUS23065</name>
</gene>
<dbReference type="Proteomes" id="UP000789901">
    <property type="component" value="Unassembled WGS sequence"/>
</dbReference>
<evidence type="ECO:0000256" key="5">
    <source>
        <dbReference type="ARBA" id="ARBA00023136"/>
    </source>
</evidence>
<organism evidence="8 9">
    <name type="scientific">Gigaspora margarita</name>
    <dbReference type="NCBI Taxonomy" id="4874"/>
    <lineage>
        <taxon>Eukaryota</taxon>
        <taxon>Fungi</taxon>
        <taxon>Fungi incertae sedis</taxon>
        <taxon>Mucoromycota</taxon>
        <taxon>Glomeromycotina</taxon>
        <taxon>Glomeromycetes</taxon>
        <taxon>Diversisporales</taxon>
        <taxon>Gigasporaceae</taxon>
        <taxon>Gigaspora</taxon>
    </lineage>
</organism>
<sequence>NTSNVETSMDQNAEQITYHERHNTIKDKENVPPTLHEIYRNSAAESIQKEAQKMKKQLEKRNKKRNIDSLLQKGTYVRIRVPPIDRSSTDRKALPCKIVEVLPNNLYRLGCAAGIINKCYSANEMELMGSQEFTELENIPNSLIGVHEAALAQSASTIAGVRCNCNTKCDQNRCRCKKAGIVCGSNCHPSNTLLVSVALIRALTVEMQSQESYNIKFRIILRQSRYSSSLFEEYENDNAEKVYDEIFEVINTGDSKNMKQTKTMSIEEREILRKIDIRVNIGNARMEHLEDLHLTHDLYNMAQNFPQIMILRFLLGVFEAGFFPGAVFYITKWYKNNEENFRISLFDSAATIAGAFSGLMLFSVATFFDETNGLSGWQWAFIINGMLTCVVALFSFFFIPDSIETA</sequence>
<comment type="caution">
    <text evidence="8">The sequence shown here is derived from an EMBL/GenBank/DDBJ whole genome shotgun (WGS) entry which is preliminary data.</text>
</comment>
<feature type="non-terminal residue" evidence="8">
    <location>
        <position position="1"/>
    </location>
</feature>
<dbReference type="Gene3D" id="1.20.1250.20">
    <property type="entry name" value="MFS general substrate transporter like domains"/>
    <property type="match status" value="1"/>
</dbReference>
<keyword evidence="5 7" id="KW-0472">Membrane</keyword>
<feature type="transmembrane region" description="Helical" evidence="7">
    <location>
        <begin position="309"/>
        <end position="331"/>
    </location>
</feature>
<evidence type="ECO:0000256" key="4">
    <source>
        <dbReference type="ARBA" id="ARBA00022989"/>
    </source>
</evidence>
<dbReference type="SUPFAM" id="SSF103473">
    <property type="entry name" value="MFS general substrate transporter"/>
    <property type="match status" value="1"/>
</dbReference>
<evidence type="ECO:0000256" key="6">
    <source>
        <dbReference type="SAM" id="Coils"/>
    </source>
</evidence>
<keyword evidence="6" id="KW-0175">Coiled coil</keyword>
<feature type="transmembrane region" description="Helical" evidence="7">
    <location>
        <begin position="343"/>
        <end position="365"/>
    </location>
</feature>
<accession>A0ABN7VVA5</accession>
<reference evidence="8 9" key="1">
    <citation type="submission" date="2021-06" db="EMBL/GenBank/DDBJ databases">
        <authorList>
            <person name="Kallberg Y."/>
            <person name="Tangrot J."/>
            <person name="Rosling A."/>
        </authorList>
    </citation>
    <scope>NUCLEOTIDE SEQUENCE [LARGE SCALE GENOMIC DNA]</scope>
    <source>
        <strain evidence="8 9">120-4 pot B 10/14</strain>
    </source>
</reference>
<feature type="coiled-coil region" evidence="6">
    <location>
        <begin position="41"/>
        <end position="73"/>
    </location>
</feature>
<evidence type="ECO:0000256" key="1">
    <source>
        <dbReference type="ARBA" id="ARBA00004141"/>
    </source>
</evidence>
<dbReference type="InterPro" id="IPR036259">
    <property type="entry name" value="MFS_trans_sf"/>
</dbReference>
<keyword evidence="4 7" id="KW-1133">Transmembrane helix</keyword>
<feature type="transmembrane region" description="Helical" evidence="7">
    <location>
        <begin position="377"/>
        <end position="399"/>
    </location>
</feature>
<name>A0ABN7VVA5_GIGMA</name>
<dbReference type="EMBL" id="CAJVQB010023003">
    <property type="protein sequence ID" value="CAG8800866.1"/>
    <property type="molecule type" value="Genomic_DNA"/>
</dbReference>
<keyword evidence="9" id="KW-1185">Reference proteome</keyword>
<dbReference type="PANTHER" id="PTHR43791">
    <property type="entry name" value="PERMEASE-RELATED"/>
    <property type="match status" value="1"/>
</dbReference>
<evidence type="ECO:0000313" key="9">
    <source>
        <dbReference type="Proteomes" id="UP000789901"/>
    </source>
</evidence>
<comment type="subcellular location">
    <subcellularLocation>
        <location evidence="1">Membrane</location>
        <topology evidence="1">Multi-pass membrane protein</topology>
    </subcellularLocation>
</comment>
<evidence type="ECO:0000256" key="3">
    <source>
        <dbReference type="ARBA" id="ARBA00022692"/>
    </source>
</evidence>
<proteinExistence type="predicted"/>
<keyword evidence="3 7" id="KW-0812">Transmembrane</keyword>
<protein>
    <submittedName>
        <fullName evidence="8">41699_t:CDS:1</fullName>
    </submittedName>
</protein>
<dbReference type="InterPro" id="IPR011701">
    <property type="entry name" value="MFS"/>
</dbReference>
<evidence type="ECO:0000313" key="8">
    <source>
        <dbReference type="EMBL" id="CAG8800866.1"/>
    </source>
</evidence>
<dbReference type="PANTHER" id="PTHR43791:SF36">
    <property type="entry name" value="TRANSPORTER, PUTATIVE (AFU_ORTHOLOGUE AFUA_6G08340)-RELATED"/>
    <property type="match status" value="1"/>
</dbReference>
<dbReference type="Pfam" id="PF07690">
    <property type="entry name" value="MFS_1"/>
    <property type="match status" value="1"/>
</dbReference>
<evidence type="ECO:0000256" key="2">
    <source>
        <dbReference type="ARBA" id="ARBA00022448"/>
    </source>
</evidence>
<keyword evidence="2" id="KW-0813">Transport</keyword>
<evidence type="ECO:0000256" key="7">
    <source>
        <dbReference type="SAM" id="Phobius"/>
    </source>
</evidence>